<keyword evidence="1" id="KW-0560">Oxidoreductase</keyword>
<dbReference type="GO" id="GO:0016620">
    <property type="term" value="F:oxidoreductase activity, acting on the aldehyde or oxo group of donors, NAD or NADP as acceptor"/>
    <property type="evidence" value="ECO:0007669"/>
    <property type="project" value="InterPro"/>
</dbReference>
<dbReference type="InterPro" id="IPR016161">
    <property type="entry name" value="Ald_DH/histidinol_DH"/>
</dbReference>
<evidence type="ECO:0000313" key="4">
    <source>
        <dbReference type="Proteomes" id="UP000324611"/>
    </source>
</evidence>
<protein>
    <submittedName>
        <fullName evidence="3">Aldehyde dehydrogenase (NADP(+))</fullName>
    </submittedName>
</protein>
<dbReference type="Gene3D" id="3.40.309.10">
    <property type="entry name" value="Aldehyde Dehydrogenase, Chain A, domain 2"/>
    <property type="match status" value="1"/>
</dbReference>
<gene>
    <name evidence="3" type="ORF">F0L74_11870</name>
</gene>
<reference evidence="3 4" key="1">
    <citation type="submission" date="2019-09" db="EMBL/GenBank/DDBJ databases">
        <title>Chitinophaga ginsengihumi sp. nov., isolated from soil of ginseng rhizosphere.</title>
        <authorList>
            <person name="Lee J."/>
        </authorList>
    </citation>
    <scope>NUCLEOTIDE SEQUENCE [LARGE SCALE GENOMIC DNA]</scope>
    <source>
        <strain evidence="3 4">BN140078</strain>
    </source>
</reference>
<evidence type="ECO:0000256" key="1">
    <source>
        <dbReference type="ARBA" id="ARBA00023002"/>
    </source>
</evidence>
<dbReference type="InterPro" id="IPR016163">
    <property type="entry name" value="Ald_DH_C"/>
</dbReference>
<sequence length="484" mass="51388">MTDVNNILQQSAAAFEEYKKVPAAERAAFLEAIAAEIEARREPLVTVAGQETNLPPARLNGELTRTTNQLKLFANLVREGSWVEAVIDSANPNSTPARPDIRKMLLPIGPVVVFGASNFPFAFSTAGGDTASVLAAGATVVIKGHPAHANTSLQVFEAMQAAIKKTNMPAYTVQHVAQPGNEIGKELVMHPLATGVGFTGSFAGGKALFDYANQRERPIPVFAEMSSINPVVFLPDTLEKNAAALAQTFGGSVTLGMGQFCTNPGLLIALRSPALDQFAQLLGDAIGQCAPQKMLHGGIQQAYVHNRGQLLTQQGVSVISEGAQAAELEAQPVLARVNAKDFLQNHILQEEVFGPSSLLVVCEDKEEMKAVLKSLRGQLTTTIAGTEADVKAHADLIELQTSLAGRVILNAPPTGVEVCAAMVHGGPFPATTDSRFTSVGSSAIKRWVRPVCFQGFFDGMLPPALQHANPLGIWRLVDGEFTKA</sequence>
<reference evidence="3 4" key="2">
    <citation type="submission" date="2019-09" db="EMBL/GenBank/DDBJ databases">
        <authorList>
            <person name="Jin C."/>
        </authorList>
    </citation>
    <scope>NUCLEOTIDE SEQUENCE [LARGE SCALE GENOMIC DNA]</scope>
    <source>
        <strain evidence="3 4">BN140078</strain>
    </source>
</reference>
<evidence type="ECO:0000259" key="2">
    <source>
        <dbReference type="Pfam" id="PF00171"/>
    </source>
</evidence>
<dbReference type="EMBL" id="VUOC01000002">
    <property type="protein sequence ID" value="KAA2243205.1"/>
    <property type="molecule type" value="Genomic_DNA"/>
</dbReference>
<feature type="domain" description="Aldehyde dehydrogenase" evidence="2">
    <location>
        <begin position="2"/>
        <end position="416"/>
    </location>
</feature>
<dbReference type="Gene3D" id="3.40.605.10">
    <property type="entry name" value="Aldehyde Dehydrogenase, Chain A, domain 1"/>
    <property type="match status" value="1"/>
</dbReference>
<dbReference type="InterPro" id="IPR015590">
    <property type="entry name" value="Aldehyde_DH_dom"/>
</dbReference>
<dbReference type="Proteomes" id="UP000324611">
    <property type="component" value="Unassembled WGS sequence"/>
</dbReference>
<dbReference type="PANTHER" id="PTHR43353">
    <property type="entry name" value="SUCCINATE-SEMIALDEHYDE DEHYDROGENASE, MITOCHONDRIAL"/>
    <property type="match status" value="1"/>
</dbReference>
<accession>A0A5B2VVU4</accession>
<dbReference type="CDD" id="cd07129">
    <property type="entry name" value="ALDH_KGSADH"/>
    <property type="match status" value="1"/>
</dbReference>
<evidence type="ECO:0000313" key="3">
    <source>
        <dbReference type="EMBL" id="KAA2243205.1"/>
    </source>
</evidence>
<proteinExistence type="predicted"/>
<dbReference type="InterPro" id="IPR044151">
    <property type="entry name" value="ALDH_KGSADH"/>
</dbReference>
<keyword evidence="4" id="KW-1185">Reference proteome</keyword>
<comment type="caution">
    <text evidence="3">The sequence shown here is derived from an EMBL/GenBank/DDBJ whole genome shotgun (WGS) entry which is preliminary data.</text>
</comment>
<dbReference type="PANTHER" id="PTHR43353:SF3">
    <property type="entry name" value="ALDEHYDE DEHYDROGENASE-RELATED"/>
    <property type="match status" value="1"/>
</dbReference>
<name>A0A5B2VVU4_9BACT</name>
<dbReference type="InterPro" id="IPR016162">
    <property type="entry name" value="Ald_DH_N"/>
</dbReference>
<dbReference type="InterPro" id="IPR050740">
    <property type="entry name" value="Aldehyde_DH_Superfamily"/>
</dbReference>
<dbReference type="AlphaFoldDB" id="A0A5B2VVU4"/>
<organism evidence="3 4">
    <name type="scientific">Chitinophaga agrisoli</name>
    <dbReference type="NCBI Taxonomy" id="2607653"/>
    <lineage>
        <taxon>Bacteria</taxon>
        <taxon>Pseudomonadati</taxon>
        <taxon>Bacteroidota</taxon>
        <taxon>Chitinophagia</taxon>
        <taxon>Chitinophagales</taxon>
        <taxon>Chitinophagaceae</taxon>
        <taxon>Chitinophaga</taxon>
    </lineage>
</organism>
<dbReference type="Pfam" id="PF00171">
    <property type="entry name" value="Aldedh"/>
    <property type="match status" value="1"/>
</dbReference>
<dbReference type="SUPFAM" id="SSF53720">
    <property type="entry name" value="ALDH-like"/>
    <property type="match status" value="1"/>
</dbReference>